<keyword evidence="4 7" id="KW-0812">Transmembrane</keyword>
<dbReference type="GO" id="GO:0005886">
    <property type="term" value="C:plasma membrane"/>
    <property type="evidence" value="ECO:0007669"/>
    <property type="project" value="UniProtKB-SubCell"/>
</dbReference>
<evidence type="ECO:0000313" key="9">
    <source>
        <dbReference type="EMBL" id="PNR96395.1"/>
    </source>
</evidence>
<evidence type="ECO:0000256" key="7">
    <source>
        <dbReference type="RuleBase" id="RU363032"/>
    </source>
</evidence>
<feature type="transmembrane region" description="Helical" evidence="7">
    <location>
        <begin position="161"/>
        <end position="183"/>
    </location>
</feature>
<dbReference type="Pfam" id="PF00528">
    <property type="entry name" value="BPD_transp_1"/>
    <property type="match status" value="1"/>
</dbReference>
<proteinExistence type="inferred from homology"/>
<evidence type="ECO:0000259" key="8">
    <source>
        <dbReference type="PROSITE" id="PS50928"/>
    </source>
</evidence>
<dbReference type="GO" id="GO:0055085">
    <property type="term" value="P:transmembrane transport"/>
    <property type="evidence" value="ECO:0007669"/>
    <property type="project" value="InterPro"/>
</dbReference>
<dbReference type="Gene3D" id="1.10.3720.10">
    <property type="entry name" value="MetI-like"/>
    <property type="match status" value="1"/>
</dbReference>
<dbReference type="SUPFAM" id="SSF161098">
    <property type="entry name" value="MetI-like"/>
    <property type="match status" value="1"/>
</dbReference>
<dbReference type="InterPro" id="IPR051393">
    <property type="entry name" value="ABC_transporter_permease"/>
</dbReference>
<comment type="caution">
    <text evidence="9">The sequence shown here is derived from an EMBL/GenBank/DDBJ whole genome shotgun (WGS) entry which is preliminary data.</text>
</comment>
<reference evidence="9 10" key="1">
    <citation type="submission" date="2013-12" db="EMBL/GenBank/DDBJ databases">
        <title>Comparative genomics of Petrotoga isolates.</title>
        <authorList>
            <person name="Nesbo C.L."/>
            <person name="Charchuk R."/>
            <person name="Chow K."/>
        </authorList>
    </citation>
    <scope>NUCLEOTIDE SEQUENCE [LARGE SCALE GENOMIC DNA]</scope>
    <source>
        <strain evidence="9 10">DSM 13574</strain>
    </source>
</reference>
<gene>
    <name evidence="9" type="ORF">X929_04695</name>
</gene>
<dbReference type="Proteomes" id="UP000236434">
    <property type="component" value="Unassembled WGS sequence"/>
</dbReference>
<dbReference type="InterPro" id="IPR000515">
    <property type="entry name" value="MetI-like"/>
</dbReference>
<dbReference type="InterPro" id="IPR035906">
    <property type="entry name" value="MetI-like_sf"/>
</dbReference>
<keyword evidence="5 7" id="KW-1133">Transmembrane helix</keyword>
<dbReference type="CDD" id="cd06261">
    <property type="entry name" value="TM_PBP2"/>
    <property type="match status" value="1"/>
</dbReference>
<name>A0A2K1P0S4_9BACT</name>
<evidence type="ECO:0000256" key="2">
    <source>
        <dbReference type="ARBA" id="ARBA00022448"/>
    </source>
</evidence>
<keyword evidence="2 7" id="KW-0813">Transport</keyword>
<accession>A0A2K1P0S4</accession>
<dbReference type="RefSeq" id="WP_103066865.1">
    <property type="nucleotide sequence ID" value="NZ_AZRL01000012.1"/>
</dbReference>
<organism evidence="9 10">
    <name type="scientific">Petrotoga olearia DSM 13574</name>
    <dbReference type="NCBI Taxonomy" id="1122955"/>
    <lineage>
        <taxon>Bacteria</taxon>
        <taxon>Thermotogati</taxon>
        <taxon>Thermotogota</taxon>
        <taxon>Thermotogae</taxon>
        <taxon>Petrotogales</taxon>
        <taxon>Petrotogaceae</taxon>
        <taxon>Petrotoga</taxon>
    </lineage>
</organism>
<evidence type="ECO:0000256" key="6">
    <source>
        <dbReference type="ARBA" id="ARBA00023136"/>
    </source>
</evidence>
<comment type="subcellular location">
    <subcellularLocation>
        <location evidence="1 7">Cell membrane</location>
        <topology evidence="1 7">Multi-pass membrane protein</topology>
    </subcellularLocation>
</comment>
<evidence type="ECO:0000256" key="4">
    <source>
        <dbReference type="ARBA" id="ARBA00022692"/>
    </source>
</evidence>
<feature type="transmembrane region" description="Helical" evidence="7">
    <location>
        <begin position="74"/>
        <end position="95"/>
    </location>
</feature>
<evidence type="ECO:0000256" key="5">
    <source>
        <dbReference type="ARBA" id="ARBA00022989"/>
    </source>
</evidence>
<evidence type="ECO:0000256" key="1">
    <source>
        <dbReference type="ARBA" id="ARBA00004651"/>
    </source>
</evidence>
<feature type="domain" description="ABC transmembrane type-1" evidence="8">
    <location>
        <begin position="70"/>
        <end position="285"/>
    </location>
</feature>
<keyword evidence="3" id="KW-1003">Cell membrane</keyword>
<dbReference type="PANTHER" id="PTHR30193:SF37">
    <property type="entry name" value="INNER MEMBRANE ABC TRANSPORTER PERMEASE PROTEIN YCJO"/>
    <property type="match status" value="1"/>
</dbReference>
<protein>
    <submittedName>
        <fullName evidence="9">ABC transporter permease</fullName>
    </submittedName>
</protein>
<dbReference type="PANTHER" id="PTHR30193">
    <property type="entry name" value="ABC TRANSPORTER PERMEASE PROTEIN"/>
    <property type="match status" value="1"/>
</dbReference>
<evidence type="ECO:0000313" key="10">
    <source>
        <dbReference type="Proteomes" id="UP000236434"/>
    </source>
</evidence>
<feature type="transmembrane region" description="Helical" evidence="7">
    <location>
        <begin position="217"/>
        <end position="241"/>
    </location>
</feature>
<dbReference type="EMBL" id="AZRL01000012">
    <property type="protein sequence ID" value="PNR96395.1"/>
    <property type="molecule type" value="Genomic_DNA"/>
</dbReference>
<dbReference type="OrthoDB" id="9777304at2"/>
<feature type="transmembrane region" description="Helical" evidence="7">
    <location>
        <begin position="107"/>
        <end position="128"/>
    </location>
</feature>
<feature type="transmembrane region" description="Helical" evidence="7">
    <location>
        <begin position="12"/>
        <end position="31"/>
    </location>
</feature>
<feature type="transmembrane region" description="Helical" evidence="7">
    <location>
        <begin position="261"/>
        <end position="282"/>
    </location>
</feature>
<sequence length="295" mass="33682">MTREKRRKLVGLLFVLPGLISYLAWTLYPIIKSFIMSLYKWNINPNIPNKFIGLENYTQLFQDPKFYAALKNTIFYTLITVPGQMVFGFLVALLLNRKMKGQTLFRLLYYLPVITSWVIVSILFQYLFAARGGLVNFLLKDLLHMIQKDVPWLSNPKTAMIPIYTLGIWKGIGWSMLIFLAGLQGIPKQLYEAASLDGANSWQTTTKITLPLMVPTIMFELVMLTIGGFNVFLSVYVMTGGGPMGSTEVLSSYMFKEAFDYFHFGYGSAISVIFFIIVFTIAQIQRKLLAKRSLY</sequence>
<keyword evidence="6 7" id="KW-0472">Membrane</keyword>
<dbReference type="PROSITE" id="PS50928">
    <property type="entry name" value="ABC_TM1"/>
    <property type="match status" value="1"/>
</dbReference>
<dbReference type="AlphaFoldDB" id="A0A2K1P0S4"/>
<comment type="similarity">
    <text evidence="7">Belongs to the binding-protein-dependent transport system permease family.</text>
</comment>
<evidence type="ECO:0000256" key="3">
    <source>
        <dbReference type="ARBA" id="ARBA00022475"/>
    </source>
</evidence>